<reference evidence="1" key="1">
    <citation type="submission" date="2021-02" db="EMBL/GenBank/DDBJ databases">
        <authorList>
            <person name="Nowell W R."/>
        </authorList>
    </citation>
    <scope>NUCLEOTIDE SEQUENCE</scope>
</reference>
<name>A0A820S4X4_9BILA</name>
<feature type="non-terminal residue" evidence="1">
    <location>
        <position position="1"/>
    </location>
</feature>
<evidence type="ECO:0000313" key="2">
    <source>
        <dbReference type="Proteomes" id="UP000663881"/>
    </source>
</evidence>
<organism evidence="1 2">
    <name type="scientific">Adineta steineri</name>
    <dbReference type="NCBI Taxonomy" id="433720"/>
    <lineage>
        <taxon>Eukaryota</taxon>
        <taxon>Metazoa</taxon>
        <taxon>Spiralia</taxon>
        <taxon>Gnathifera</taxon>
        <taxon>Rotifera</taxon>
        <taxon>Eurotatoria</taxon>
        <taxon>Bdelloidea</taxon>
        <taxon>Adinetida</taxon>
        <taxon>Adinetidae</taxon>
        <taxon>Adineta</taxon>
    </lineage>
</organism>
<sequence length="31" mass="3344">MFCDLFGCCLNPPMDTKSCSPLDRTGYTGGL</sequence>
<dbReference type="EMBL" id="CAJOAY010035690">
    <property type="protein sequence ID" value="CAF4452699.1"/>
    <property type="molecule type" value="Genomic_DNA"/>
</dbReference>
<dbReference type="AlphaFoldDB" id="A0A820S4X4"/>
<gene>
    <name evidence="1" type="ORF">OKA104_LOCUS54250</name>
</gene>
<evidence type="ECO:0000313" key="1">
    <source>
        <dbReference type="EMBL" id="CAF4452699.1"/>
    </source>
</evidence>
<protein>
    <submittedName>
        <fullName evidence="1">Uncharacterized protein</fullName>
    </submittedName>
</protein>
<accession>A0A820S4X4</accession>
<comment type="caution">
    <text evidence="1">The sequence shown here is derived from an EMBL/GenBank/DDBJ whole genome shotgun (WGS) entry which is preliminary data.</text>
</comment>
<feature type="non-terminal residue" evidence="1">
    <location>
        <position position="31"/>
    </location>
</feature>
<dbReference type="Proteomes" id="UP000663881">
    <property type="component" value="Unassembled WGS sequence"/>
</dbReference>
<proteinExistence type="predicted"/>